<gene>
    <name evidence="1" type="ORF">BDN72DRAFT_851434</name>
</gene>
<evidence type="ECO:0000313" key="2">
    <source>
        <dbReference type="Proteomes" id="UP000308600"/>
    </source>
</evidence>
<organism evidence="1 2">
    <name type="scientific">Pluteus cervinus</name>
    <dbReference type="NCBI Taxonomy" id="181527"/>
    <lineage>
        <taxon>Eukaryota</taxon>
        <taxon>Fungi</taxon>
        <taxon>Dikarya</taxon>
        <taxon>Basidiomycota</taxon>
        <taxon>Agaricomycotina</taxon>
        <taxon>Agaricomycetes</taxon>
        <taxon>Agaricomycetidae</taxon>
        <taxon>Agaricales</taxon>
        <taxon>Pluteineae</taxon>
        <taxon>Pluteaceae</taxon>
        <taxon>Pluteus</taxon>
    </lineage>
</organism>
<accession>A0ACD3A165</accession>
<proteinExistence type="predicted"/>
<protein>
    <submittedName>
        <fullName evidence="1">Uncharacterized protein</fullName>
    </submittedName>
</protein>
<name>A0ACD3A165_9AGAR</name>
<sequence length="157" mass="18186">MASPGENRSTDAPTDDNPSRGQEWVGRRSPIHLMSWDMNTYEHCQNSVHIPKLVPDRMRRVMATGKNSTSWCATTSSHDSREEFTRRTYTVRMCQWVNDKQTRRYLVTSNSPRQATYLSMTSTSQFCQEWRRTSGFVLEAREPPFAVGRDLDACLRC</sequence>
<reference evidence="1 2" key="1">
    <citation type="journal article" date="2019" name="Nat. Ecol. Evol.">
        <title>Megaphylogeny resolves global patterns of mushroom evolution.</title>
        <authorList>
            <person name="Varga T."/>
            <person name="Krizsan K."/>
            <person name="Foldi C."/>
            <person name="Dima B."/>
            <person name="Sanchez-Garcia M."/>
            <person name="Sanchez-Ramirez S."/>
            <person name="Szollosi G.J."/>
            <person name="Szarkandi J.G."/>
            <person name="Papp V."/>
            <person name="Albert L."/>
            <person name="Andreopoulos W."/>
            <person name="Angelini C."/>
            <person name="Antonin V."/>
            <person name="Barry K.W."/>
            <person name="Bougher N.L."/>
            <person name="Buchanan P."/>
            <person name="Buyck B."/>
            <person name="Bense V."/>
            <person name="Catcheside P."/>
            <person name="Chovatia M."/>
            <person name="Cooper J."/>
            <person name="Damon W."/>
            <person name="Desjardin D."/>
            <person name="Finy P."/>
            <person name="Geml J."/>
            <person name="Haridas S."/>
            <person name="Hughes K."/>
            <person name="Justo A."/>
            <person name="Karasinski D."/>
            <person name="Kautmanova I."/>
            <person name="Kiss B."/>
            <person name="Kocsube S."/>
            <person name="Kotiranta H."/>
            <person name="LaButti K.M."/>
            <person name="Lechner B.E."/>
            <person name="Liimatainen K."/>
            <person name="Lipzen A."/>
            <person name="Lukacs Z."/>
            <person name="Mihaltcheva S."/>
            <person name="Morgado L.N."/>
            <person name="Niskanen T."/>
            <person name="Noordeloos M.E."/>
            <person name="Ohm R.A."/>
            <person name="Ortiz-Santana B."/>
            <person name="Ovrebo C."/>
            <person name="Racz N."/>
            <person name="Riley R."/>
            <person name="Savchenko A."/>
            <person name="Shiryaev A."/>
            <person name="Soop K."/>
            <person name="Spirin V."/>
            <person name="Szebenyi C."/>
            <person name="Tomsovsky M."/>
            <person name="Tulloss R.E."/>
            <person name="Uehling J."/>
            <person name="Grigoriev I.V."/>
            <person name="Vagvolgyi C."/>
            <person name="Papp T."/>
            <person name="Martin F.M."/>
            <person name="Miettinen O."/>
            <person name="Hibbett D.S."/>
            <person name="Nagy L.G."/>
        </authorList>
    </citation>
    <scope>NUCLEOTIDE SEQUENCE [LARGE SCALE GENOMIC DNA]</scope>
    <source>
        <strain evidence="1 2">NL-1719</strain>
    </source>
</reference>
<dbReference type="EMBL" id="ML209062">
    <property type="protein sequence ID" value="TFK59165.1"/>
    <property type="molecule type" value="Genomic_DNA"/>
</dbReference>
<dbReference type="Proteomes" id="UP000308600">
    <property type="component" value="Unassembled WGS sequence"/>
</dbReference>
<keyword evidence="2" id="KW-1185">Reference proteome</keyword>
<evidence type="ECO:0000313" key="1">
    <source>
        <dbReference type="EMBL" id="TFK59165.1"/>
    </source>
</evidence>